<dbReference type="SMART" id="SM00342">
    <property type="entry name" value="HTH_ARAC"/>
    <property type="match status" value="1"/>
</dbReference>
<dbReference type="Pfam" id="PF12833">
    <property type="entry name" value="HTH_18"/>
    <property type="match status" value="1"/>
</dbReference>
<keyword evidence="3" id="KW-0804">Transcription</keyword>
<dbReference type="Pfam" id="PF12852">
    <property type="entry name" value="Cupin_6"/>
    <property type="match status" value="1"/>
</dbReference>
<dbReference type="InterPro" id="IPR009057">
    <property type="entry name" value="Homeodomain-like_sf"/>
</dbReference>
<dbReference type="SUPFAM" id="SSF46689">
    <property type="entry name" value="Homeodomain-like"/>
    <property type="match status" value="2"/>
</dbReference>
<dbReference type="EMBL" id="JAAXOP010000002">
    <property type="protein sequence ID" value="NKY49519.1"/>
    <property type="molecule type" value="Genomic_DNA"/>
</dbReference>
<reference evidence="5 6" key="1">
    <citation type="submission" date="2020-04" db="EMBL/GenBank/DDBJ databases">
        <title>MicrobeNet Type strains.</title>
        <authorList>
            <person name="Nicholson A.C."/>
        </authorList>
    </citation>
    <scope>NUCLEOTIDE SEQUENCE [LARGE SCALE GENOMIC DNA]</scope>
    <source>
        <strain evidence="5 6">JCM 12354</strain>
    </source>
</reference>
<keyword evidence="1" id="KW-0805">Transcription regulation</keyword>
<proteinExistence type="predicted"/>
<dbReference type="PROSITE" id="PS00041">
    <property type="entry name" value="HTH_ARAC_FAMILY_1"/>
    <property type="match status" value="1"/>
</dbReference>
<dbReference type="InterPro" id="IPR018062">
    <property type="entry name" value="HTH_AraC-typ_CS"/>
</dbReference>
<evidence type="ECO:0000313" key="5">
    <source>
        <dbReference type="EMBL" id="NKY49519.1"/>
    </source>
</evidence>
<feature type="domain" description="HTH araC/xylS-type" evidence="4">
    <location>
        <begin position="207"/>
        <end position="305"/>
    </location>
</feature>
<comment type="caution">
    <text evidence="5">The sequence shown here is derived from an EMBL/GenBank/DDBJ whole genome shotgun (WGS) entry which is preliminary data.</text>
</comment>
<keyword evidence="2" id="KW-0238">DNA-binding</keyword>
<dbReference type="GO" id="GO:0043565">
    <property type="term" value="F:sequence-specific DNA binding"/>
    <property type="evidence" value="ECO:0007669"/>
    <property type="project" value="InterPro"/>
</dbReference>
<sequence length="315" mass="33381">MDLLGDWLAVAGVRGTVGARIEAGGDWGVRWDGQGDAVIYAVITGAAWIEPEGHPPVQLVAGDAYLVSSGTPHALASSTGAMPRRCETQAASETSAAELMRLGTAPPSTHVLAARYSYDATIGTQILALLPTTVHLRADFGDSCLSDTLRLLARELATPRPAAGLVLDRLVDIMLVQFLRVWIDAAAQRPGRGLSSLLDAATDPIVAEAVGLIHSEPARPWTAHALAAAVAVSRATLIRRFGEVVGTTPSTYLGRWRMDLAARRLQDTDDTVETVARHVGYTSVPAFTRAFTRAHQVSPARYRRSTSSAGLSAGE</sequence>
<evidence type="ECO:0000259" key="4">
    <source>
        <dbReference type="PROSITE" id="PS01124"/>
    </source>
</evidence>
<evidence type="ECO:0000256" key="2">
    <source>
        <dbReference type="ARBA" id="ARBA00023125"/>
    </source>
</evidence>
<dbReference type="AlphaFoldDB" id="A0A846XZ34"/>
<name>A0A846XZ34_9NOCA</name>
<protein>
    <submittedName>
        <fullName evidence="5">AraC family transcriptional regulator</fullName>
    </submittedName>
</protein>
<dbReference type="InterPro" id="IPR050204">
    <property type="entry name" value="AraC_XylS_family_regulators"/>
</dbReference>
<dbReference type="PROSITE" id="PS01124">
    <property type="entry name" value="HTH_ARAC_FAMILY_2"/>
    <property type="match status" value="1"/>
</dbReference>
<evidence type="ECO:0000256" key="1">
    <source>
        <dbReference type="ARBA" id="ARBA00023015"/>
    </source>
</evidence>
<dbReference type="InterPro" id="IPR018060">
    <property type="entry name" value="HTH_AraC"/>
</dbReference>
<dbReference type="InterPro" id="IPR032783">
    <property type="entry name" value="AraC_lig"/>
</dbReference>
<keyword evidence="6" id="KW-1185">Reference proteome</keyword>
<dbReference type="Proteomes" id="UP000565711">
    <property type="component" value="Unassembled WGS sequence"/>
</dbReference>
<gene>
    <name evidence="5" type="ORF">HGA08_04735</name>
</gene>
<dbReference type="PANTHER" id="PTHR46796">
    <property type="entry name" value="HTH-TYPE TRANSCRIPTIONAL ACTIVATOR RHAS-RELATED"/>
    <property type="match status" value="1"/>
</dbReference>
<dbReference type="RefSeq" id="WP_067868052.1">
    <property type="nucleotide sequence ID" value="NZ_JAAXOP010000002.1"/>
</dbReference>
<dbReference type="Gene3D" id="1.10.10.60">
    <property type="entry name" value="Homeodomain-like"/>
    <property type="match status" value="2"/>
</dbReference>
<accession>A0A846XZ34</accession>
<organism evidence="5 6">
    <name type="scientific">Nocardia vermiculata</name>
    <dbReference type="NCBI Taxonomy" id="257274"/>
    <lineage>
        <taxon>Bacteria</taxon>
        <taxon>Bacillati</taxon>
        <taxon>Actinomycetota</taxon>
        <taxon>Actinomycetes</taxon>
        <taxon>Mycobacteriales</taxon>
        <taxon>Nocardiaceae</taxon>
        <taxon>Nocardia</taxon>
    </lineage>
</organism>
<evidence type="ECO:0000256" key="3">
    <source>
        <dbReference type="ARBA" id="ARBA00023163"/>
    </source>
</evidence>
<dbReference type="PANTHER" id="PTHR46796:SF13">
    <property type="entry name" value="HTH-TYPE TRANSCRIPTIONAL ACTIVATOR RHAS"/>
    <property type="match status" value="1"/>
</dbReference>
<dbReference type="GO" id="GO:0003700">
    <property type="term" value="F:DNA-binding transcription factor activity"/>
    <property type="evidence" value="ECO:0007669"/>
    <property type="project" value="InterPro"/>
</dbReference>
<evidence type="ECO:0000313" key="6">
    <source>
        <dbReference type="Proteomes" id="UP000565711"/>
    </source>
</evidence>